<dbReference type="InterPro" id="IPR050951">
    <property type="entry name" value="Retrovirus_Pol_polyprotein"/>
</dbReference>
<organism evidence="1 2">
    <name type="scientific">Paramuricea clavata</name>
    <name type="common">Red gorgonian</name>
    <name type="synonym">Violescent sea-whip</name>
    <dbReference type="NCBI Taxonomy" id="317549"/>
    <lineage>
        <taxon>Eukaryota</taxon>
        <taxon>Metazoa</taxon>
        <taxon>Cnidaria</taxon>
        <taxon>Anthozoa</taxon>
        <taxon>Octocorallia</taxon>
        <taxon>Malacalcyonacea</taxon>
        <taxon>Plexauridae</taxon>
        <taxon>Paramuricea</taxon>
    </lineage>
</organism>
<dbReference type="Proteomes" id="UP001152795">
    <property type="component" value="Unassembled WGS sequence"/>
</dbReference>
<dbReference type="PANTHER" id="PTHR37984:SF5">
    <property type="entry name" value="PROTEIN NYNRIN-LIKE"/>
    <property type="match status" value="1"/>
</dbReference>
<gene>
    <name evidence="1" type="ORF">PACLA_8A044277</name>
</gene>
<dbReference type="AlphaFoldDB" id="A0A7D9EN46"/>
<dbReference type="GO" id="GO:0003676">
    <property type="term" value="F:nucleic acid binding"/>
    <property type="evidence" value="ECO:0007669"/>
    <property type="project" value="InterPro"/>
</dbReference>
<dbReference type="FunFam" id="1.10.340.70:FF:000003">
    <property type="entry name" value="Protein CBG25708"/>
    <property type="match status" value="1"/>
</dbReference>
<dbReference type="Gene3D" id="1.10.340.70">
    <property type="match status" value="1"/>
</dbReference>
<dbReference type="GO" id="GO:0015074">
    <property type="term" value="P:DNA integration"/>
    <property type="evidence" value="ECO:0007669"/>
    <property type="project" value="InterPro"/>
</dbReference>
<dbReference type="EMBL" id="CACRXK020008052">
    <property type="protein sequence ID" value="CAB4013858.1"/>
    <property type="molecule type" value="Genomic_DNA"/>
</dbReference>
<sequence length="256" mass="29100">MFTFKFVPGKDIPVADTLSRAFLHVSNPEIPESELNCFVHMINDQGTISKSKLSEFATETSKDPDLQKLKNCVLNGWPGKARQVDPAVRPYYSFRDEITLYEDVLLKCNRIIVPSSLRDEMRQKIQHGHFGIEKCKARARSTLYWPGMISEIVDIVSKCDACVENRNHLPSEKLIPHEVPSTPWEKVGTDLFQLKNKDYLIVADYTSKYFEVSALPNTLASTVVQHAKSIFARFGIPKTVVSDNGPQYSSHQYKTF</sequence>
<dbReference type="InterPro" id="IPR012337">
    <property type="entry name" value="RNaseH-like_sf"/>
</dbReference>
<keyword evidence="2" id="KW-1185">Reference proteome</keyword>
<dbReference type="InterPro" id="IPR001584">
    <property type="entry name" value="Integrase_cat-core"/>
</dbReference>
<name>A0A7D9EN46_PARCT</name>
<evidence type="ECO:0000313" key="2">
    <source>
        <dbReference type="Proteomes" id="UP001152795"/>
    </source>
</evidence>
<dbReference type="InterPro" id="IPR036397">
    <property type="entry name" value="RNaseH_sf"/>
</dbReference>
<proteinExistence type="predicted"/>
<dbReference type="SUPFAM" id="SSF53098">
    <property type="entry name" value="Ribonuclease H-like"/>
    <property type="match status" value="1"/>
</dbReference>
<protein>
    <submittedName>
        <fullName evidence="1">Retrotransposon-like family member retr-1</fullName>
    </submittedName>
</protein>
<reference evidence="1" key="1">
    <citation type="submission" date="2020-04" db="EMBL/GenBank/DDBJ databases">
        <authorList>
            <person name="Alioto T."/>
            <person name="Alioto T."/>
            <person name="Gomez Garrido J."/>
        </authorList>
    </citation>
    <scope>NUCLEOTIDE SEQUENCE</scope>
    <source>
        <strain evidence="1">A484AB</strain>
    </source>
</reference>
<comment type="caution">
    <text evidence="1">The sequence shown here is derived from an EMBL/GenBank/DDBJ whole genome shotgun (WGS) entry which is preliminary data.</text>
</comment>
<dbReference type="Pfam" id="PF17921">
    <property type="entry name" value="Integrase_H2C2"/>
    <property type="match status" value="1"/>
</dbReference>
<dbReference type="OrthoDB" id="8014485at2759"/>
<accession>A0A7D9EN46</accession>
<dbReference type="PANTHER" id="PTHR37984">
    <property type="entry name" value="PROTEIN CBG26694"/>
    <property type="match status" value="1"/>
</dbReference>
<dbReference type="InterPro" id="IPR041588">
    <property type="entry name" value="Integrase_H2C2"/>
</dbReference>
<dbReference type="PROSITE" id="PS50994">
    <property type="entry name" value="INTEGRASE"/>
    <property type="match status" value="1"/>
</dbReference>
<dbReference type="Gene3D" id="3.30.420.10">
    <property type="entry name" value="Ribonuclease H-like superfamily/Ribonuclease H"/>
    <property type="match status" value="1"/>
</dbReference>
<evidence type="ECO:0000313" key="1">
    <source>
        <dbReference type="EMBL" id="CAB4013858.1"/>
    </source>
</evidence>